<dbReference type="InterPro" id="IPR009325">
    <property type="entry name" value="DUF983"/>
</dbReference>
<evidence type="ECO:0000313" key="3">
    <source>
        <dbReference type="Proteomes" id="UP001157440"/>
    </source>
</evidence>
<dbReference type="AlphaFoldDB" id="A0AA37WST3"/>
<comment type="caution">
    <text evidence="2">The sequence shown here is derived from an EMBL/GenBank/DDBJ whole genome shotgun (WGS) entry which is preliminary data.</text>
</comment>
<reference evidence="3" key="1">
    <citation type="journal article" date="2019" name="Int. J. Syst. Evol. Microbiol.">
        <title>The Global Catalogue of Microorganisms (GCM) 10K type strain sequencing project: providing services to taxonomists for standard genome sequencing and annotation.</title>
        <authorList>
            <consortium name="The Broad Institute Genomics Platform"/>
            <consortium name="The Broad Institute Genome Sequencing Center for Infectious Disease"/>
            <person name="Wu L."/>
            <person name="Ma J."/>
        </authorList>
    </citation>
    <scope>NUCLEOTIDE SEQUENCE [LARGE SCALE GENOMIC DNA]</scope>
    <source>
        <strain evidence="3">NBRC 103632</strain>
    </source>
</reference>
<accession>A0AA37WST3</accession>
<keyword evidence="1" id="KW-0472">Membrane</keyword>
<name>A0AA37WST3_9HYPH</name>
<feature type="transmembrane region" description="Helical" evidence="1">
    <location>
        <begin position="56"/>
        <end position="76"/>
    </location>
</feature>
<dbReference type="RefSeq" id="WP_238196170.1">
    <property type="nucleotide sequence ID" value="NZ_BPQZ01000008.1"/>
</dbReference>
<organism evidence="2 3">
    <name type="scientific">Methylobacterium tardum</name>
    <dbReference type="NCBI Taxonomy" id="374432"/>
    <lineage>
        <taxon>Bacteria</taxon>
        <taxon>Pseudomonadati</taxon>
        <taxon>Pseudomonadota</taxon>
        <taxon>Alphaproteobacteria</taxon>
        <taxon>Hyphomicrobiales</taxon>
        <taxon>Methylobacteriaceae</taxon>
        <taxon>Methylobacterium</taxon>
    </lineage>
</organism>
<dbReference type="Pfam" id="PF06170">
    <property type="entry name" value="DUF983"/>
    <property type="match status" value="1"/>
</dbReference>
<dbReference type="EMBL" id="BSPL01000019">
    <property type="protein sequence ID" value="GLS72070.1"/>
    <property type="molecule type" value="Genomic_DNA"/>
</dbReference>
<sequence>MAEPSYAEQSPIGVAVRSRCPRCGRGHLFNGFLNLAPRCDVCGLDYGFADPADGPAFFVMMTAAVPATAFGIWLELTYSPPLWVHAVTTLPIVLIACTLPLRFFKGWLVAEQYIRKAEEGRIARPSASTRDQTE</sequence>
<keyword evidence="3" id="KW-1185">Reference proteome</keyword>
<evidence type="ECO:0000256" key="1">
    <source>
        <dbReference type="SAM" id="Phobius"/>
    </source>
</evidence>
<feature type="transmembrane region" description="Helical" evidence="1">
    <location>
        <begin position="82"/>
        <end position="104"/>
    </location>
</feature>
<evidence type="ECO:0000313" key="2">
    <source>
        <dbReference type="EMBL" id="GLS72070.1"/>
    </source>
</evidence>
<gene>
    <name evidence="2" type="ORF">GCM10007890_40830</name>
</gene>
<dbReference type="Proteomes" id="UP001157440">
    <property type="component" value="Unassembled WGS sequence"/>
</dbReference>
<proteinExistence type="predicted"/>
<keyword evidence="1" id="KW-1133">Transmembrane helix</keyword>
<protein>
    <submittedName>
        <fullName evidence="2">Membrane protein</fullName>
    </submittedName>
</protein>
<keyword evidence="1" id="KW-0812">Transmembrane</keyword>